<comment type="caution">
    <text evidence="2">The sequence shown here is derived from an EMBL/GenBank/DDBJ whole genome shotgun (WGS) entry which is preliminary data.</text>
</comment>
<protein>
    <submittedName>
        <fullName evidence="2">Transposase</fullName>
    </submittedName>
</protein>
<evidence type="ECO:0000259" key="1">
    <source>
        <dbReference type="Pfam" id="PF01609"/>
    </source>
</evidence>
<dbReference type="Pfam" id="PF01609">
    <property type="entry name" value="DDE_Tnp_1"/>
    <property type="match status" value="1"/>
</dbReference>
<name>A0ABW8M3H8_9ACTN</name>
<keyword evidence="3" id="KW-1185">Reference proteome</keyword>
<evidence type="ECO:0000313" key="2">
    <source>
        <dbReference type="EMBL" id="MFK4272720.1"/>
    </source>
</evidence>
<dbReference type="Proteomes" id="UP001620295">
    <property type="component" value="Unassembled WGS sequence"/>
</dbReference>
<dbReference type="EMBL" id="JBJDQH010000031">
    <property type="protein sequence ID" value="MFK4272720.1"/>
    <property type="molecule type" value="Genomic_DNA"/>
</dbReference>
<accession>A0ABW8M3H8</accession>
<feature type="domain" description="Transposase IS4-like" evidence="1">
    <location>
        <begin position="12"/>
        <end position="158"/>
    </location>
</feature>
<evidence type="ECO:0000313" key="3">
    <source>
        <dbReference type="Proteomes" id="UP001620295"/>
    </source>
</evidence>
<organism evidence="2 3">
    <name type="scientific">Streptomyces milbemycinicus</name>
    <dbReference type="NCBI Taxonomy" id="476552"/>
    <lineage>
        <taxon>Bacteria</taxon>
        <taxon>Bacillati</taxon>
        <taxon>Actinomycetota</taxon>
        <taxon>Actinomycetes</taxon>
        <taxon>Kitasatosporales</taxon>
        <taxon>Streptomycetaceae</taxon>
        <taxon>Streptomyces</taxon>
    </lineage>
</organism>
<proteinExistence type="predicted"/>
<dbReference type="InterPro" id="IPR012337">
    <property type="entry name" value="RNaseH-like_sf"/>
</dbReference>
<sequence length="354" mass="39412">MARGETYYAQQLASDLTPDMLLLADRAFHTNDLLAQVAGRGAQFLVRCTSRRHPPVLTLLPDGSYLTRIAGLVLRVVEAEIRTRAADGSTFGETYRLLTTLTDHHTDPAHRLVRLYHERWEIECAYLALRHTLLKGRVLRSKDPAGLTQELWGLLALYQALRSVMVTATETRSGTDPDRVAFIIALEAARDTVTLSARPIASLGPDTRADLVGHIGTRLLRAILPKRRLRTSARVAKRGISRYHTWNHDQRPRDSAPITAIDITIQAPTLPTALDPTREPSSPWEQLCQILTAHANQPVHARDLADHMGLTAPRARKNLTSQLCLWTRHSLLTRTAPNTYKITLPDTLTPSSGP</sequence>
<dbReference type="InterPro" id="IPR002559">
    <property type="entry name" value="Transposase_11"/>
</dbReference>
<dbReference type="SUPFAM" id="SSF53098">
    <property type="entry name" value="Ribonuclease H-like"/>
    <property type="match status" value="1"/>
</dbReference>
<reference evidence="2 3" key="1">
    <citation type="submission" date="2024-11" db="EMBL/GenBank/DDBJ databases">
        <title>The Natural Products Discovery Center: Release of the First 8490 Sequenced Strains for Exploring Actinobacteria Biosynthetic Diversity.</title>
        <authorList>
            <person name="Kalkreuter E."/>
            <person name="Kautsar S.A."/>
            <person name="Yang D."/>
            <person name="Bader C.D."/>
            <person name="Teijaro C.N."/>
            <person name="Fluegel L."/>
            <person name="Davis C.M."/>
            <person name="Simpson J.R."/>
            <person name="Lauterbach L."/>
            <person name="Steele A.D."/>
            <person name="Gui C."/>
            <person name="Meng S."/>
            <person name="Li G."/>
            <person name="Viehrig K."/>
            <person name="Ye F."/>
            <person name="Su P."/>
            <person name="Kiefer A.F."/>
            <person name="Nichols A."/>
            <person name="Cepeda A.J."/>
            <person name="Yan W."/>
            <person name="Fan B."/>
            <person name="Jiang Y."/>
            <person name="Adhikari A."/>
            <person name="Zheng C.-J."/>
            <person name="Schuster L."/>
            <person name="Cowan T.M."/>
            <person name="Smanski M.J."/>
            <person name="Chevrette M.G."/>
            <person name="De Carvalho L.P.S."/>
            <person name="Shen B."/>
        </authorList>
    </citation>
    <scope>NUCLEOTIDE SEQUENCE [LARGE SCALE GENOMIC DNA]</scope>
    <source>
        <strain evidence="2 3">NPDC020863</strain>
    </source>
</reference>
<gene>
    <name evidence="2" type="ORF">ACI2L5_48785</name>
</gene>
<dbReference type="RefSeq" id="WP_404748924.1">
    <property type="nucleotide sequence ID" value="NZ_JBJDQH010000031.1"/>
</dbReference>